<keyword evidence="4" id="KW-1185">Reference proteome</keyword>
<keyword evidence="2" id="KW-0472">Membrane</keyword>
<evidence type="ECO:0000256" key="1">
    <source>
        <dbReference type="SAM" id="MobiDB-lite"/>
    </source>
</evidence>
<accession>A0A1W1YQR9</accession>
<dbReference type="EMBL" id="FWXI01000002">
    <property type="protein sequence ID" value="SMC38560.1"/>
    <property type="molecule type" value="Genomic_DNA"/>
</dbReference>
<feature type="transmembrane region" description="Helical" evidence="2">
    <location>
        <begin position="68"/>
        <end position="87"/>
    </location>
</feature>
<feature type="region of interest" description="Disordered" evidence="1">
    <location>
        <begin position="129"/>
        <end position="181"/>
    </location>
</feature>
<organism evidence="3 4">
    <name type="scientific">Sporomusa malonica</name>
    <dbReference type="NCBI Taxonomy" id="112901"/>
    <lineage>
        <taxon>Bacteria</taxon>
        <taxon>Bacillati</taxon>
        <taxon>Bacillota</taxon>
        <taxon>Negativicutes</taxon>
        <taxon>Selenomonadales</taxon>
        <taxon>Sporomusaceae</taxon>
        <taxon>Sporomusa</taxon>
    </lineage>
</organism>
<evidence type="ECO:0000256" key="2">
    <source>
        <dbReference type="SAM" id="Phobius"/>
    </source>
</evidence>
<sequence length="195" mass="21128">MAEGKQNINRHLNSAQQWLSEAEQAFEKDSDIRGELNLFLAQAELTHAKEANHSRYWRHKYPALRHSLAIGLAIVIAAGGMTASYLWGISRHSTLRPLQVEQSAPAAENNLGKANAASGAITPTMVQMTPASEPNASKAATDTHYTAASQQPSAPPAREESSRSVSEADRPKDVPLTPDEINKLIRLAGKSLRGQ</sequence>
<keyword evidence="2" id="KW-1133">Transmembrane helix</keyword>
<dbReference type="STRING" id="112901.SAMN04488500_102103"/>
<dbReference type="Proteomes" id="UP000192738">
    <property type="component" value="Unassembled WGS sequence"/>
</dbReference>
<evidence type="ECO:0000313" key="4">
    <source>
        <dbReference type="Proteomes" id="UP000192738"/>
    </source>
</evidence>
<feature type="compositionally biased region" description="Basic and acidic residues" evidence="1">
    <location>
        <begin position="157"/>
        <end position="173"/>
    </location>
</feature>
<gene>
    <name evidence="3" type="ORF">SAMN04488500_102103</name>
</gene>
<protein>
    <submittedName>
        <fullName evidence="3">Uncharacterized protein</fullName>
    </submittedName>
</protein>
<proteinExistence type="predicted"/>
<dbReference type="OrthoDB" id="1629525at2"/>
<dbReference type="RefSeq" id="WP_084574016.1">
    <property type="nucleotide sequence ID" value="NZ_CP155572.1"/>
</dbReference>
<evidence type="ECO:0000313" key="3">
    <source>
        <dbReference type="EMBL" id="SMC38560.1"/>
    </source>
</evidence>
<feature type="compositionally biased region" description="Polar residues" evidence="1">
    <location>
        <begin position="129"/>
        <end position="146"/>
    </location>
</feature>
<reference evidence="3 4" key="1">
    <citation type="submission" date="2017-04" db="EMBL/GenBank/DDBJ databases">
        <authorList>
            <person name="Afonso C.L."/>
            <person name="Miller P.J."/>
            <person name="Scott M.A."/>
            <person name="Spackman E."/>
            <person name="Goraichik I."/>
            <person name="Dimitrov K.M."/>
            <person name="Suarez D.L."/>
            <person name="Swayne D.E."/>
        </authorList>
    </citation>
    <scope>NUCLEOTIDE SEQUENCE [LARGE SCALE GENOMIC DNA]</scope>
    <source>
        <strain evidence="3 4">DSM 5090</strain>
    </source>
</reference>
<keyword evidence="2" id="KW-0812">Transmembrane</keyword>
<dbReference type="AlphaFoldDB" id="A0A1W1YQR9"/>
<name>A0A1W1YQR9_9FIRM</name>